<comment type="caution">
    <text evidence="1">The sequence shown here is derived from an EMBL/GenBank/DDBJ whole genome shotgun (WGS) entry which is preliminary data.</text>
</comment>
<protein>
    <submittedName>
        <fullName evidence="1">Unnamed protein product</fullName>
    </submittedName>
</protein>
<organism evidence="1 2">
    <name type="scientific">Ambrosiozyma monospora</name>
    <name type="common">Yeast</name>
    <name type="synonym">Endomycopsis monosporus</name>
    <dbReference type="NCBI Taxonomy" id="43982"/>
    <lineage>
        <taxon>Eukaryota</taxon>
        <taxon>Fungi</taxon>
        <taxon>Dikarya</taxon>
        <taxon>Ascomycota</taxon>
        <taxon>Saccharomycotina</taxon>
        <taxon>Pichiomycetes</taxon>
        <taxon>Pichiales</taxon>
        <taxon>Pichiaceae</taxon>
        <taxon>Ambrosiozyma</taxon>
    </lineage>
</organism>
<sequence>MKTTHTSKEERTLILKRRLYELALLVAERVVVFFRDQKLSVPKQLELGAYWGQVEKHIQTTQVPGFPGTTVIWVDYRRKNGLNMTYKNTNLGNWDAFKHGSSGNQVWHADLVHEHQPAGITHLHLDAIPNEGGDTLWASGYAAYDKLSEEMKRFLDGKKVVVFSAHSYLDRNDPFGGPKRIERVHPLVRTHPATGWKSLFVNRAMTKKIIGLSPVESDVILNYLFDVYEKNADIQVRFKWGPQKPGYGVSAIWDNRVAQHRTTWDHEGRDARHGTRVTSLAEVPYFDPNSKSQREALGLPLTE</sequence>
<dbReference type="EMBL" id="BSXS01002831">
    <property type="protein sequence ID" value="GME79944.1"/>
    <property type="molecule type" value="Genomic_DNA"/>
</dbReference>
<accession>A0ACB5T2F7</accession>
<evidence type="ECO:0000313" key="2">
    <source>
        <dbReference type="Proteomes" id="UP001165064"/>
    </source>
</evidence>
<evidence type="ECO:0000313" key="1">
    <source>
        <dbReference type="EMBL" id="GME79944.1"/>
    </source>
</evidence>
<proteinExistence type="predicted"/>
<keyword evidence="2" id="KW-1185">Reference proteome</keyword>
<reference evidence="1" key="1">
    <citation type="submission" date="2023-04" db="EMBL/GenBank/DDBJ databases">
        <title>Ambrosiozyma monospora NBRC 10751.</title>
        <authorList>
            <person name="Ichikawa N."/>
            <person name="Sato H."/>
            <person name="Tonouchi N."/>
        </authorList>
    </citation>
    <scope>NUCLEOTIDE SEQUENCE</scope>
    <source>
        <strain evidence="1">NBRC 10751</strain>
    </source>
</reference>
<gene>
    <name evidence="1" type="ORF">Amon02_000420800</name>
</gene>
<name>A0ACB5T2F7_AMBMO</name>
<dbReference type="Proteomes" id="UP001165064">
    <property type="component" value="Unassembled WGS sequence"/>
</dbReference>